<evidence type="ECO:0000313" key="1">
    <source>
        <dbReference type="EMBL" id="KUM46503.1"/>
    </source>
</evidence>
<sequence>MPAEIQGMKLYTLIRKLYAPDKKALYQRKSKKEALCQQKEVLCLSYCHFGSMLSYMKCFFLQCLHQWVVSIIITGLWMSGWAKLWCVSASPIGTLDGLIG</sequence>
<accession>A0A124GMR8</accession>
<keyword evidence="1" id="KW-0496">Mitochondrion</keyword>
<gene>
    <name evidence="1" type="ORF">ABT39_MTgene1604</name>
</gene>
<comment type="caution">
    <text evidence="1">The sequence shown here is derived from an EMBL/GenBank/DDBJ whole genome shotgun (WGS) entry which is preliminary data.</text>
</comment>
<dbReference type="AlphaFoldDB" id="A0A124GMR8"/>
<dbReference type="EMBL" id="LKAM01000011">
    <property type="protein sequence ID" value="KUM46503.1"/>
    <property type="molecule type" value="Genomic_DNA"/>
</dbReference>
<reference evidence="1" key="1">
    <citation type="journal article" date="2015" name="Genome Biol. Evol.">
        <title>Organellar Genomes of White Spruce (Picea glauca): Assembly and Annotation.</title>
        <authorList>
            <person name="Jackman S.D."/>
            <person name="Warren R.L."/>
            <person name="Gibb E.A."/>
            <person name="Vandervalk B.P."/>
            <person name="Mohamadi H."/>
            <person name="Chu J."/>
            <person name="Raymond A."/>
            <person name="Pleasance S."/>
            <person name="Coope R."/>
            <person name="Wildung M.R."/>
            <person name="Ritland C.E."/>
            <person name="Bousquet J."/>
            <person name="Jones S.J."/>
            <person name="Bohlmann J."/>
            <person name="Birol I."/>
        </authorList>
    </citation>
    <scope>NUCLEOTIDE SEQUENCE [LARGE SCALE GENOMIC DNA]</scope>
    <source>
        <tissue evidence="1">Flushing bud</tissue>
    </source>
</reference>
<protein>
    <submittedName>
        <fullName evidence="1">Uncharacterized protein</fullName>
    </submittedName>
</protein>
<name>A0A124GMR8_PICGL</name>
<geneLocation type="mitochondrion" evidence="1"/>
<proteinExistence type="predicted"/>
<organism evidence="1">
    <name type="scientific">Picea glauca</name>
    <name type="common">White spruce</name>
    <name type="synonym">Pinus glauca</name>
    <dbReference type="NCBI Taxonomy" id="3330"/>
    <lineage>
        <taxon>Eukaryota</taxon>
        <taxon>Viridiplantae</taxon>
        <taxon>Streptophyta</taxon>
        <taxon>Embryophyta</taxon>
        <taxon>Tracheophyta</taxon>
        <taxon>Spermatophyta</taxon>
        <taxon>Pinopsida</taxon>
        <taxon>Pinidae</taxon>
        <taxon>Conifers I</taxon>
        <taxon>Pinales</taxon>
        <taxon>Pinaceae</taxon>
        <taxon>Picea</taxon>
    </lineage>
</organism>